<sequence>MGENTTTNKKTTKKSTNTTTNKNKDGNSTSKFVGKSKSNKKEEQQEITEGNTTDMGVGRVATDIRKNFGAIKERVLEKLAAASVPADALDSARHFLEGVVRDVTVAAQGLTKDALHRIKTHLVDIMPSLSPAITRKMVDDAEKEANGDQTKSASEEDGAHDQPPHNGKAPYMSPASSLFDSLVNKPFSRL</sequence>
<protein>
    <submittedName>
        <fullName evidence="2">Uncharacterized protein</fullName>
    </submittedName>
</protein>
<organism evidence="2 3">
    <name type="scientific">Castanea mollissima</name>
    <name type="common">Chinese chestnut</name>
    <dbReference type="NCBI Taxonomy" id="60419"/>
    <lineage>
        <taxon>Eukaryota</taxon>
        <taxon>Viridiplantae</taxon>
        <taxon>Streptophyta</taxon>
        <taxon>Embryophyta</taxon>
        <taxon>Tracheophyta</taxon>
        <taxon>Spermatophyta</taxon>
        <taxon>Magnoliopsida</taxon>
        <taxon>eudicotyledons</taxon>
        <taxon>Gunneridae</taxon>
        <taxon>Pentapetalae</taxon>
        <taxon>rosids</taxon>
        <taxon>fabids</taxon>
        <taxon>Fagales</taxon>
        <taxon>Fagaceae</taxon>
        <taxon>Castanea</taxon>
    </lineage>
</organism>
<comment type="caution">
    <text evidence="2">The sequence shown here is derived from an EMBL/GenBank/DDBJ whole genome shotgun (WGS) entry which is preliminary data.</text>
</comment>
<dbReference type="AlphaFoldDB" id="A0A8J4RR75"/>
<evidence type="ECO:0000256" key="1">
    <source>
        <dbReference type="SAM" id="MobiDB-lite"/>
    </source>
</evidence>
<name>A0A8J4RR75_9ROSI</name>
<evidence type="ECO:0000313" key="2">
    <source>
        <dbReference type="EMBL" id="KAF3971810.1"/>
    </source>
</evidence>
<keyword evidence="3" id="KW-1185">Reference proteome</keyword>
<dbReference type="OrthoDB" id="1194482at2759"/>
<feature type="region of interest" description="Disordered" evidence="1">
    <location>
        <begin position="140"/>
        <end position="178"/>
    </location>
</feature>
<feature type="region of interest" description="Disordered" evidence="1">
    <location>
        <begin position="1"/>
        <end position="54"/>
    </location>
</feature>
<dbReference type="Proteomes" id="UP000737018">
    <property type="component" value="Unassembled WGS sequence"/>
</dbReference>
<gene>
    <name evidence="2" type="ORF">CMV_004625</name>
</gene>
<reference evidence="2" key="1">
    <citation type="submission" date="2020-03" db="EMBL/GenBank/DDBJ databases">
        <title>Castanea mollissima Vanexum genome sequencing.</title>
        <authorList>
            <person name="Staton M."/>
        </authorList>
    </citation>
    <scope>NUCLEOTIDE SEQUENCE</scope>
    <source>
        <tissue evidence="2">Leaf</tissue>
    </source>
</reference>
<feature type="compositionally biased region" description="Low complexity" evidence="1">
    <location>
        <begin position="1"/>
        <end position="31"/>
    </location>
</feature>
<evidence type="ECO:0000313" key="3">
    <source>
        <dbReference type="Proteomes" id="UP000737018"/>
    </source>
</evidence>
<dbReference type="EMBL" id="JRKL02000394">
    <property type="protein sequence ID" value="KAF3971810.1"/>
    <property type="molecule type" value="Genomic_DNA"/>
</dbReference>
<proteinExistence type="predicted"/>
<feature type="compositionally biased region" description="Basic and acidic residues" evidence="1">
    <location>
        <begin position="153"/>
        <end position="163"/>
    </location>
</feature>
<accession>A0A8J4RR75</accession>